<keyword evidence="3" id="KW-1185">Reference proteome</keyword>
<dbReference type="AlphaFoldDB" id="B4QBQ0"/>
<dbReference type="Bgee" id="FBgn0182580">
    <property type="expression patterns" value="Expressed in male reproductive system and 2 other cell types or tissues"/>
</dbReference>
<feature type="transmembrane region" description="Helical" evidence="1">
    <location>
        <begin position="119"/>
        <end position="138"/>
    </location>
</feature>
<dbReference type="EMBL" id="CM000362">
    <property type="protein sequence ID" value="EDX06667.1"/>
    <property type="molecule type" value="Genomic_DNA"/>
</dbReference>
<evidence type="ECO:0000313" key="3">
    <source>
        <dbReference type="Proteomes" id="UP000000304"/>
    </source>
</evidence>
<feature type="transmembrane region" description="Helical" evidence="1">
    <location>
        <begin position="91"/>
        <end position="113"/>
    </location>
</feature>
<dbReference type="OrthoDB" id="7867117at2759"/>
<name>B4QBQ0_DROSI</name>
<dbReference type="Proteomes" id="UP000000304">
    <property type="component" value="Chromosome 2R"/>
</dbReference>
<keyword evidence="1" id="KW-1133">Transmembrane helix</keyword>
<dbReference type="PhylomeDB" id="B4QBQ0"/>
<protein>
    <submittedName>
        <fullName evidence="2">GD10817</fullName>
    </submittedName>
</protein>
<keyword evidence="1" id="KW-0472">Membrane</keyword>
<organism evidence="2 3">
    <name type="scientific">Drosophila simulans</name>
    <name type="common">Fruit fly</name>
    <dbReference type="NCBI Taxonomy" id="7240"/>
    <lineage>
        <taxon>Eukaryota</taxon>
        <taxon>Metazoa</taxon>
        <taxon>Ecdysozoa</taxon>
        <taxon>Arthropoda</taxon>
        <taxon>Hexapoda</taxon>
        <taxon>Insecta</taxon>
        <taxon>Pterygota</taxon>
        <taxon>Neoptera</taxon>
        <taxon>Endopterygota</taxon>
        <taxon>Diptera</taxon>
        <taxon>Brachycera</taxon>
        <taxon>Muscomorpha</taxon>
        <taxon>Ephydroidea</taxon>
        <taxon>Drosophilidae</taxon>
        <taxon>Drosophila</taxon>
        <taxon>Sophophora</taxon>
    </lineage>
</organism>
<dbReference type="HOGENOM" id="CLU_1887919_0_0_1"/>
<evidence type="ECO:0000256" key="1">
    <source>
        <dbReference type="SAM" id="Phobius"/>
    </source>
</evidence>
<dbReference type="OMA" id="VYTMILQ"/>
<evidence type="ECO:0000313" key="2">
    <source>
        <dbReference type="EMBL" id="EDX06667.1"/>
    </source>
</evidence>
<proteinExistence type="predicted"/>
<feature type="transmembrane region" description="Helical" evidence="1">
    <location>
        <begin position="27"/>
        <end position="51"/>
    </location>
</feature>
<feature type="transmembrane region" description="Helical" evidence="1">
    <location>
        <begin position="63"/>
        <end position="84"/>
    </location>
</feature>
<keyword evidence="1" id="KW-0812">Transmembrane</keyword>
<gene>
    <name evidence="2" type="primary">Dsim\GD10817</name>
    <name evidence="2" type="ORF">Dsim_GD10817</name>
</gene>
<accession>B4QBQ0</accession>
<reference evidence="2 3" key="1">
    <citation type="journal article" date="2007" name="Nature">
        <title>Evolution of genes and genomes on the Drosophila phylogeny.</title>
        <authorList>
            <consortium name="Drosophila 12 Genomes Consortium"/>
            <person name="Clark A.G."/>
            <person name="Eisen M.B."/>
            <person name="Smith D.R."/>
            <person name="Bergman C.M."/>
            <person name="Oliver B."/>
            <person name="Markow T.A."/>
            <person name="Kaufman T.C."/>
            <person name="Kellis M."/>
            <person name="Gelbart W."/>
            <person name="Iyer V.N."/>
            <person name="Pollard D.A."/>
            <person name="Sackton T.B."/>
            <person name="Larracuente A.M."/>
            <person name="Singh N.D."/>
            <person name="Abad J.P."/>
            <person name="Abt D.N."/>
            <person name="Adryan B."/>
            <person name="Aguade M."/>
            <person name="Akashi H."/>
            <person name="Anderson W.W."/>
            <person name="Aquadro C.F."/>
            <person name="Ardell D.H."/>
            <person name="Arguello R."/>
            <person name="Artieri C.G."/>
            <person name="Barbash D.A."/>
            <person name="Barker D."/>
            <person name="Barsanti P."/>
            <person name="Batterham P."/>
            <person name="Batzoglou S."/>
            <person name="Begun D."/>
            <person name="Bhutkar A."/>
            <person name="Blanco E."/>
            <person name="Bosak S.A."/>
            <person name="Bradley R.K."/>
            <person name="Brand A.D."/>
            <person name="Brent M.R."/>
            <person name="Brooks A.N."/>
            <person name="Brown R.H."/>
            <person name="Butlin R.K."/>
            <person name="Caggese C."/>
            <person name="Calvi B.R."/>
            <person name="Bernardo de Carvalho A."/>
            <person name="Caspi A."/>
            <person name="Castrezana S."/>
            <person name="Celniker S.E."/>
            <person name="Chang J.L."/>
            <person name="Chapple C."/>
            <person name="Chatterji S."/>
            <person name="Chinwalla A."/>
            <person name="Civetta A."/>
            <person name="Clifton S.W."/>
            <person name="Comeron J.M."/>
            <person name="Costello J.C."/>
            <person name="Coyne J.A."/>
            <person name="Daub J."/>
            <person name="David R.G."/>
            <person name="Delcher A.L."/>
            <person name="Delehaunty K."/>
            <person name="Do C.B."/>
            <person name="Ebling H."/>
            <person name="Edwards K."/>
            <person name="Eickbush T."/>
            <person name="Evans J.D."/>
            <person name="Filipski A."/>
            <person name="Findeiss S."/>
            <person name="Freyhult E."/>
            <person name="Fulton L."/>
            <person name="Fulton R."/>
            <person name="Garcia A.C."/>
            <person name="Gardiner A."/>
            <person name="Garfield D.A."/>
            <person name="Garvin B.E."/>
            <person name="Gibson G."/>
            <person name="Gilbert D."/>
            <person name="Gnerre S."/>
            <person name="Godfrey J."/>
            <person name="Good R."/>
            <person name="Gotea V."/>
            <person name="Gravely B."/>
            <person name="Greenberg A.J."/>
            <person name="Griffiths-Jones S."/>
            <person name="Gross S."/>
            <person name="Guigo R."/>
            <person name="Gustafson E.A."/>
            <person name="Haerty W."/>
            <person name="Hahn M.W."/>
            <person name="Halligan D.L."/>
            <person name="Halpern A.L."/>
            <person name="Halter G.M."/>
            <person name="Han M.V."/>
            <person name="Heger A."/>
            <person name="Hillier L."/>
            <person name="Hinrichs A.S."/>
            <person name="Holmes I."/>
            <person name="Hoskins R.A."/>
            <person name="Hubisz M.J."/>
            <person name="Hultmark D."/>
            <person name="Huntley M.A."/>
            <person name="Jaffe D.B."/>
            <person name="Jagadeeshan S."/>
            <person name="Jeck W.R."/>
            <person name="Johnson J."/>
            <person name="Jones C.D."/>
            <person name="Jordan W.C."/>
            <person name="Karpen G.H."/>
            <person name="Kataoka E."/>
            <person name="Keightley P.D."/>
            <person name="Kheradpour P."/>
            <person name="Kirkness E.F."/>
            <person name="Koerich L.B."/>
            <person name="Kristiansen K."/>
            <person name="Kudrna D."/>
            <person name="Kulathinal R.J."/>
            <person name="Kumar S."/>
            <person name="Kwok R."/>
            <person name="Lander E."/>
            <person name="Langley C.H."/>
            <person name="Lapoint R."/>
            <person name="Lazzaro B.P."/>
            <person name="Lee S.J."/>
            <person name="Levesque L."/>
            <person name="Li R."/>
            <person name="Lin C.F."/>
            <person name="Lin M.F."/>
            <person name="Lindblad-Toh K."/>
            <person name="Llopart A."/>
            <person name="Long M."/>
            <person name="Low L."/>
            <person name="Lozovsky E."/>
            <person name="Lu J."/>
            <person name="Luo M."/>
            <person name="Machado C.A."/>
            <person name="Makalowski W."/>
            <person name="Marzo M."/>
            <person name="Matsuda M."/>
            <person name="Matzkin L."/>
            <person name="McAllister B."/>
            <person name="McBride C.S."/>
            <person name="McKernan B."/>
            <person name="McKernan K."/>
            <person name="Mendez-Lago M."/>
            <person name="Minx P."/>
            <person name="Mollenhauer M.U."/>
            <person name="Montooth K."/>
            <person name="Mount S.M."/>
            <person name="Mu X."/>
            <person name="Myers E."/>
            <person name="Negre B."/>
            <person name="Newfeld S."/>
            <person name="Nielsen R."/>
            <person name="Noor M.A."/>
            <person name="O'Grady P."/>
            <person name="Pachter L."/>
            <person name="Papaceit M."/>
            <person name="Parisi M.J."/>
            <person name="Parisi M."/>
            <person name="Parts L."/>
            <person name="Pedersen J.S."/>
            <person name="Pesole G."/>
            <person name="Phillippy A.M."/>
            <person name="Ponting C.P."/>
            <person name="Pop M."/>
            <person name="Porcelli D."/>
            <person name="Powell J.R."/>
            <person name="Prohaska S."/>
            <person name="Pruitt K."/>
            <person name="Puig M."/>
            <person name="Quesneville H."/>
            <person name="Ram K.R."/>
            <person name="Rand D."/>
            <person name="Rasmussen M.D."/>
            <person name="Reed L.K."/>
            <person name="Reenan R."/>
            <person name="Reily A."/>
            <person name="Remington K.A."/>
            <person name="Rieger T.T."/>
            <person name="Ritchie M.G."/>
            <person name="Robin C."/>
            <person name="Rogers Y.H."/>
            <person name="Rohde C."/>
            <person name="Rozas J."/>
            <person name="Rubenfield M.J."/>
            <person name="Ruiz A."/>
            <person name="Russo S."/>
            <person name="Salzberg S.L."/>
            <person name="Sanchez-Gracia A."/>
            <person name="Saranga D.J."/>
            <person name="Sato H."/>
            <person name="Schaeffer S.W."/>
            <person name="Schatz M.C."/>
            <person name="Schlenke T."/>
            <person name="Schwartz R."/>
            <person name="Segarra C."/>
            <person name="Singh R.S."/>
            <person name="Sirot L."/>
            <person name="Sirota M."/>
            <person name="Sisneros N.B."/>
            <person name="Smith C.D."/>
            <person name="Smith T.F."/>
            <person name="Spieth J."/>
            <person name="Stage D.E."/>
            <person name="Stark A."/>
            <person name="Stephan W."/>
            <person name="Strausberg R.L."/>
            <person name="Strempel S."/>
            <person name="Sturgill D."/>
            <person name="Sutton G."/>
            <person name="Sutton G.G."/>
            <person name="Tao W."/>
            <person name="Teichmann S."/>
            <person name="Tobari Y.N."/>
            <person name="Tomimura Y."/>
            <person name="Tsolas J.M."/>
            <person name="Valente V.L."/>
            <person name="Venter E."/>
            <person name="Venter J.C."/>
            <person name="Vicario S."/>
            <person name="Vieira F.G."/>
            <person name="Vilella A.J."/>
            <person name="Villasante A."/>
            <person name="Walenz B."/>
            <person name="Wang J."/>
            <person name="Wasserman M."/>
            <person name="Watts T."/>
            <person name="Wilson D."/>
            <person name="Wilson R.K."/>
            <person name="Wing R.A."/>
            <person name="Wolfner M.F."/>
            <person name="Wong A."/>
            <person name="Wong G.K."/>
            <person name="Wu C.I."/>
            <person name="Wu G."/>
            <person name="Yamamoto D."/>
            <person name="Yang H.P."/>
            <person name="Yang S.P."/>
            <person name="Yorke J.A."/>
            <person name="Yoshida K."/>
            <person name="Zdobnov E."/>
            <person name="Zhang P."/>
            <person name="Zhang Y."/>
            <person name="Zimin A.V."/>
            <person name="Baldwin J."/>
            <person name="Abdouelleil A."/>
            <person name="Abdulkadir J."/>
            <person name="Abebe A."/>
            <person name="Abera B."/>
            <person name="Abreu J."/>
            <person name="Acer S.C."/>
            <person name="Aftuck L."/>
            <person name="Alexander A."/>
            <person name="An P."/>
            <person name="Anderson E."/>
            <person name="Anderson S."/>
            <person name="Arachi H."/>
            <person name="Azer M."/>
            <person name="Bachantsang P."/>
            <person name="Barry A."/>
            <person name="Bayul T."/>
            <person name="Berlin A."/>
            <person name="Bessette D."/>
            <person name="Bloom T."/>
            <person name="Blye J."/>
            <person name="Boguslavskiy L."/>
            <person name="Bonnet C."/>
            <person name="Boukhgalter B."/>
            <person name="Bourzgui I."/>
            <person name="Brown A."/>
            <person name="Cahill P."/>
            <person name="Channer S."/>
            <person name="Cheshatsang Y."/>
            <person name="Chuda L."/>
            <person name="Citroen M."/>
            <person name="Collymore A."/>
            <person name="Cooke P."/>
            <person name="Costello M."/>
            <person name="D'Aco K."/>
            <person name="Daza R."/>
            <person name="De Haan G."/>
            <person name="DeGray S."/>
            <person name="DeMaso C."/>
            <person name="Dhargay N."/>
            <person name="Dooley K."/>
            <person name="Dooley E."/>
            <person name="Doricent M."/>
            <person name="Dorje P."/>
            <person name="Dorjee K."/>
            <person name="Dupes A."/>
            <person name="Elong R."/>
            <person name="Falk J."/>
            <person name="Farina A."/>
            <person name="Faro S."/>
            <person name="Ferguson D."/>
            <person name="Fisher S."/>
            <person name="Foley C.D."/>
            <person name="Franke A."/>
            <person name="Friedrich D."/>
            <person name="Gadbois L."/>
            <person name="Gearin G."/>
            <person name="Gearin C.R."/>
            <person name="Giannoukos G."/>
            <person name="Goode T."/>
            <person name="Graham J."/>
            <person name="Grandbois E."/>
            <person name="Grewal S."/>
            <person name="Gyaltsen K."/>
            <person name="Hafez N."/>
            <person name="Hagos B."/>
            <person name="Hall J."/>
            <person name="Henson C."/>
            <person name="Hollinger A."/>
            <person name="Honan T."/>
            <person name="Huard M.D."/>
            <person name="Hughes L."/>
            <person name="Hurhula B."/>
            <person name="Husby M.E."/>
            <person name="Kamat A."/>
            <person name="Kanga B."/>
            <person name="Kashin S."/>
            <person name="Khazanovich D."/>
            <person name="Kisner P."/>
            <person name="Lance K."/>
            <person name="Lara M."/>
            <person name="Lee W."/>
            <person name="Lennon N."/>
            <person name="Letendre F."/>
            <person name="LeVine R."/>
            <person name="Lipovsky A."/>
            <person name="Liu X."/>
            <person name="Liu J."/>
            <person name="Liu S."/>
            <person name="Lokyitsang T."/>
            <person name="Lokyitsang Y."/>
            <person name="Lubonja R."/>
            <person name="Lui A."/>
            <person name="MacDonald P."/>
            <person name="Magnisalis V."/>
            <person name="Maru K."/>
            <person name="Matthews C."/>
            <person name="McCusker W."/>
            <person name="McDonough S."/>
            <person name="Mehta T."/>
            <person name="Meldrim J."/>
            <person name="Meneus L."/>
            <person name="Mihai O."/>
            <person name="Mihalev A."/>
            <person name="Mihova T."/>
            <person name="Mittelman R."/>
            <person name="Mlenga V."/>
            <person name="Montmayeur A."/>
            <person name="Mulrain L."/>
            <person name="Navidi A."/>
            <person name="Naylor J."/>
            <person name="Negash T."/>
            <person name="Nguyen T."/>
            <person name="Nguyen N."/>
            <person name="Nicol R."/>
            <person name="Norbu C."/>
            <person name="Norbu N."/>
            <person name="Novod N."/>
            <person name="O'Neill B."/>
            <person name="Osman S."/>
            <person name="Markiewicz E."/>
            <person name="Oyono O.L."/>
            <person name="Patti C."/>
            <person name="Phunkhang P."/>
            <person name="Pierre F."/>
            <person name="Priest M."/>
            <person name="Raghuraman S."/>
            <person name="Rege F."/>
            <person name="Reyes R."/>
            <person name="Rise C."/>
            <person name="Rogov P."/>
            <person name="Ross K."/>
            <person name="Ryan E."/>
            <person name="Settipalli S."/>
            <person name="Shea T."/>
            <person name="Sherpa N."/>
            <person name="Shi L."/>
            <person name="Shih D."/>
            <person name="Sparrow T."/>
            <person name="Spaulding J."/>
            <person name="Stalker J."/>
            <person name="Stange-Thomann N."/>
            <person name="Stavropoulos S."/>
            <person name="Stone C."/>
            <person name="Strader C."/>
            <person name="Tesfaye S."/>
            <person name="Thomson T."/>
            <person name="Thoulutsang Y."/>
            <person name="Thoulutsang D."/>
            <person name="Topham K."/>
            <person name="Topping I."/>
            <person name="Tsamla T."/>
            <person name="Vassiliev H."/>
            <person name="Vo A."/>
            <person name="Wangchuk T."/>
            <person name="Wangdi T."/>
            <person name="Weiand M."/>
            <person name="Wilkinson J."/>
            <person name="Wilson A."/>
            <person name="Yadav S."/>
            <person name="Young G."/>
            <person name="Yu Q."/>
            <person name="Zembek L."/>
            <person name="Zhong D."/>
            <person name="Zimmer A."/>
            <person name="Zwirko Z."/>
            <person name="Jaffe D.B."/>
            <person name="Alvarez P."/>
            <person name="Brockman W."/>
            <person name="Butler J."/>
            <person name="Chin C."/>
            <person name="Gnerre S."/>
            <person name="Grabherr M."/>
            <person name="Kleber M."/>
            <person name="Mauceli E."/>
            <person name="MacCallum I."/>
        </authorList>
    </citation>
    <scope>NUCLEOTIDE SEQUENCE [LARGE SCALE GENOMIC DNA]</scope>
    <source>
        <strain evidence="3">white501</strain>
    </source>
</reference>
<sequence length="148" mass="16338">MKNTKGSMAGEVSRCHWLVGIRMVMRILRVIVSIMACVSCISGVAAGYLFMTSLSGVSEAVKIVWTTGSALYALSSLLLIIAVWKFIKWLAYPYMCMLLMAIAVYTMILQWLLKNLPAAVFSSVAISFIFLGVALNMTKNLEELRTSL</sequence>